<dbReference type="FunFam" id="1.10.10.10:FF:000322">
    <property type="entry name" value="Probable disease resistance protein At1g63360"/>
    <property type="match status" value="1"/>
</dbReference>
<comment type="similarity">
    <text evidence="1">Belongs to the disease resistance NB-LRR family.</text>
</comment>
<feature type="domain" description="NB-ARC" evidence="7">
    <location>
        <begin position="208"/>
        <end position="383"/>
    </location>
</feature>
<dbReference type="Gramene" id="TraesCAD_scaffold_010584_01G000200.1">
    <property type="protein sequence ID" value="TraesCAD_scaffold_010584_01G000200.1"/>
    <property type="gene ID" value="TraesCAD_scaffold_010584_01G000200"/>
</dbReference>
<organism evidence="11">
    <name type="scientific">Triticum aestivum</name>
    <name type="common">Wheat</name>
    <dbReference type="NCBI Taxonomy" id="4565"/>
    <lineage>
        <taxon>Eukaryota</taxon>
        <taxon>Viridiplantae</taxon>
        <taxon>Streptophyta</taxon>
        <taxon>Embryophyta</taxon>
        <taxon>Tracheophyta</taxon>
        <taxon>Spermatophyta</taxon>
        <taxon>Magnoliopsida</taxon>
        <taxon>Liliopsida</taxon>
        <taxon>Poales</taxon>
        <taxon>Poaceae</taxon>
        <taxon>BOP clade</taxon>
        <taxon>Pooideae</taxon>
        <taxon>Triticodae</taxon>
        <taxon>Triticeae</taxon>
        <taxon>Triticinae</taxon>
        <taxon>Triticum</taxon>
    </lineage>
</organism>
<dbReference type="CDD" id="cd14798">
    <property type="entry name" value="RX-CC_like"/>
    <property type="match status" value="1"/>
</dbReference>
<dbReference type="InterPro" id="IPR027417">
    <property type="entry name" value="P-loop_NTPase"/>
</dbReference>
<evidence type="ECO:0000313" key="11">
    <source>
        <dbReference type="EnsemblPlants" id="TraesCS1A02G016400.1.cds1"/>
    </source>
</evidence>
<keyword evidence="2" id="KW-0433">Leucine-rich repeat</keyword>
<feature type="domain" description="Disease resistance protein winged helix" evidence="9">
    <location>
        <begin position="468"/>
        <end position="539"/>
    </location>
</feature>
<dbReference type="STRING" id="4565.A0A3B5XUH1"/>
<dbReference type="FunFam" id="3.40.50.300:FF:001091">
    <property type="entry name" value="Probable disease resistance protein At1g61300"/>
    <property type="match status" value="1"/>
</dbReference>
<keyword evidence="4" id="KW-0547">Nucleotide-binding</keyword>
<keyword evidence="3" id="KW-0677">Repeat</keyword>
<evidence type="ECO:0000259" key="10">
    <source>
        <dbReference type="Pfam" id="PF23598"/>
    </source>
</evidence>
<dbReference type="InterPro" id="IPR036388">
    <property type="entry name" value="WH-like_DNA-bd_sf"/>
</dbReference>
<evidence type="ECO:0000313" key="12">
    <source>
        <dbReference type="Proteomes" id="UP000019116"/>
    </source>
</evidence>
<evidence type="ECO:0000256" key="4">
    <source>
        <dbReference type="ARBA" id="ARBA00022741"/>
    </source>
</evidence>
<evidence type="ECO:0000256" key="3">
    <source>
        <dbReference type="ARBA" id="ARBA00022737"/>
    </source>
</evidence>
<dbReference type="InterPro" id="IPR041118">
    <property type="entry name" value="Rx_N"/>
</dbReference>
<dbReference type="Pfam" id="PF23598">
    <property type="entry name" value="LRR_14"/>
    <property type="match status" value="1"/>
</dbReference>
<evidence type="ECO:0000259" key="7">
    <source>
        <dbReference type="Pfam" id="PF00931"/>
    </source>
</evidence>
<evidence type="ECO:0000256" key="6">
    <source>
        <dbReference type="ARBA" id="ARBA00023054"/>
    </source>
</evidence>
<name>A0A3B5XUH1_WHEAT</name>
<keyword evidence="5" id="KW-0611">Plant defense</keyword>
<evidence type="ECO:0000256" key="1">
    <source>
        <dbReference type="ARBA" id="ARBA00008894"/>
    </source>
</evidence>
<dbReference type="Gramene" id="TraesCS1A03G0039100.1">
    <property type="protein sequence ID" value="TraesCS1A03G0039100.1.CDS1"/>
    <property type="gene ID" value="TraesCS1A03G0039100"/>
</dbReference>
<dbReference type="Gene3D" id="3.80.10.10">
    <property type="entry name" value="Ribonuclease Inhibitor"/>
    <property type="match status" value="2"/>
</dbReference>
<evidence type="ECO:0000256" key="2">
    <source>
        <dbReference type="ARBA" id="ARBA00022614"/>
    </source>
</evidence>
<dbReference type="PANTHER" id="PTHR23155">
    <property type="entry name" value="DISEASE RESISTANCE PROTEIN RP"/>
    <property type="match status" value="1"/>
</dbReference>
<dbReference type="GO" id="GO:0043531">
    <property type="term" value="F:ADP binding"/>
    <property type="evidence" value="ECO:0007669"/>
    <property type="project" value="InterPro"/>
</dbReference>
<proteinExistence type="inferred from homology"/>
<dbReference type="Gramene" id="TraesROB_scaffold_011399_01G000200.1">
    <property type="protein sequence ID" value="TraesROB_scaffold_011399_01G000200.1"/>
    <property type="gene ID" value="TraesROB_scaffold_011399_01G000200"/>
</dbReference>
<evidence type="ECO:0000259" key="9">
    <source>
        <dbReference type="Pfam" id="PF23559"/>
    </source>
</evidence>
<feature type="domain" description="Disease resistance R13L4/SHOC-2-like LRR" evidence="10">
    <location>
        <begin position="591"/>
        <end position="919"/>
    </location>
</feature>
<accession>A0A3B5XUH1</accession>
<dbReference type="EnsemblPlants" id="TraesCS1A02G016400.1">
    <property type="protein sequence ID" value="TraesCS1A02G016400.1.cds1"/>
    <property type="gene ID" value="TraesCS1A02G016400"/>
</dbReference>
<dbReference type="Gene3D" id="3.40.50.300">
    <property type="entry name" value="P-loop containing nucleotide triphosphate hydrolases"/>
    <property type="match status" value="1"/>
</dbReference>
<sequence>MHQLLLVVFDPSFLYDASYNLLGVGVFQKRMAEAILIAVSKIGTVVLNEAVTAVVQKLSRKVDALKELPAKVKIIDIELTTMKDIIQDFGTTQLSNNVIKGWIGHVRKLAYRVEDVIDKYSYEALKLKDEGFLHRYIFRGSRHIKVFSKIADEVEEIEKEMLRIKGLSKLWRDTVQPIKTDHAKIDKQRSGSCFPERFSDEDLVGIEENRSKLTEWLTSDDKESTVITISGMGGLGKTTLVKNVFDREKTNFPDAHAWIVVSQAYDVVDLLGALFTKIQHTQESLMPPILSVGAKADVYELIEAIKKILQGKKCLIVLDDVWDTEAYTQMCNAFQGLQGSRVMITTRKEDVAALAPPSRRLLLQPLGSAESFKLFCSRAFHNSPDHECPPELEKVAADVVERCHGLPLAIVSSGSLLSKKQATEHAWNHMYNHLRSELRGNNHVQAVLNLSYRDLPGDLRNCLLYCSLFPEDYAMPREILVRLWVAEGFAMKKENSTPEEVAEGNLMELISRNMLEVVEWDELSRVSKCKMHDIVRDLALAVAKDEKFGSANDPGEMILMDKEVRRFSTYGWVDTKAAAGVEFPRLRTILSLAAASSSTNMLSSVLSGSSYLTVLELQDSAITQVPASIGNLFNLRYIGLRRTNVQSLPDTICKLSNLETLDIKQTRVENLPPGIVKVEKLRHLLADRFADEKQTEFRYFVGVEAPQMISNFQELQTLETVHASKDLSLELKKMKKLQTVWVDNINASNCDDLFKTLSDMTLLSSLLLSAFDEKVTISFQALKPVSKNLHRLIIRGGWADGTLKCPIFQGHGRNLKYLALSWCNLGKEDPLQLLASHLPALTYLSLNRVSSAAILVLSAGSFSKLKTLVLKCMPNVKQLEIEEGAIPHIDGIYIVSLSELNMVPRGIESLGTLKKLWMLGLHKDFKAQWNLNQMHNKMKHVPELRS</sequence>
<keyword evidence="12" id="KW-1185">Reference proteome</keyword>
<dbReference type="SUPFAM" id="SSF52540">
    <property type="entry name" value="P-loop containing nucleoside triphosphate hydrolases"/>
    <property type="match status" value="1"/>
</dbReference>
<dbReference type="SMR" id="A0A3B5XUH1"/>
<dbReference type="Gene3D" id="1.10.10.10">
    <property type="entry name" value="Winged helix-like DNA-binding domain superfamily/Winged helix DNA-binding domain"/>
    <property type="match status" value="1"/>
</dbReference>
<dbReference type="OrthoDB" id="606096at2759"/>
<dbReference type="InterPro" id="IPR038005">
    <property type="entry name" value="RX-like_CC"/>
</dbReference>
<dbReference type="Pfam" id="PF18052">
    <property type="entry name" value="Rx_N"/>
    <property type="match status" value="1"/>
</dbReference>
<reference evidence="11" key="2">
    <citation type="submission" date="2018-10" db="UniProtKB">
        <authorList>
            <consortium name="EnsemblPlants"/>
        </authorList>
    </citation>
    <scope>IDENTIFICATION</scope>
</reference>
<reference evidence="11" key="1">
    <citation type="submission" date="2018-08" db="EMBL/GenBank/DDBJ databases">
        <authorList>
            <person name="Rossello M."/>
        </authorList>
    </citation>
    <scope>NUCLEOTIDE SEQUENCE [LARGE SCALE GENOMIC DNA]</scope>
    <source>
        <strain evidence="11">cv. Chinese Spring</strain>
    </source>
</reference>
<feature type="domain" description="Disease resistance N-terminal" evidence="8">
    <location>
        <begin position="48"/>
        <end position="131"/>
    </location>
</feature>
<dbReference type="Gene3D" id="1.20.5.4130">
    <property type="match status" value="1"/>
</dbReference>
<dbReference type="InterPro" id="IPR044974">
    <property type="entry name" value="Disease_R_plants"/>
</dbReference>
<keyword evidence="6" id="KW-0175">Coiled coil</keyword>
<dbReference type="InterPro" id="IPR032675">
    <property type="entry name" value="LRR_dom_sf"/>
</dbReference>
<dbReference type="Proteomes" id="UP000019116">
    <property type="component" value="Chromosome 1A"/>
</dbReference>
<dbReference type="InterPro" id="IPR055414">
    <property type="entry name" value="LRR_R13L4/SHOC2-like"/>
</dbReference>
<dbReference type="InterPro" id="IPR042197">
    <property type="entry name" value="Apaf_helical"/>
</dbReference>
<dbReference type="AlphaFoldDB" id="A0A3B5XUH1"/>
<dbReference type="SUPFAM" id="SSF52058">
    <property type="entry name" value="L domain-like"/>
    <property type="match status" value="1"/>
</dbReference>
<dbReference type="Gene3D" id="1.10.8.430">
    <property type="entry name" value="Helical domain of apoptotic protease-activating factors"/>
    <property type="match status" value="1"/>
</dbReference>
<protein>
    <recommendedName>
        <fullName evidence="13">NB-ARC domain-containing protein</fullName>
    </recommendedName>
</protein>
<dbReference type="GO" id="GO:0002758">
    <property type="term" value="P:innate immune response-activating signaling pathway"/>
    <property type="evidence" value="ECO:0007669"/>
    <property type="project" value="UniProtKB-ARBA"/>
</dbReference>
<dbReference type="InterPro" id="IPR058922">
    <property type="entry name" value="WHD_DRP"/>
</dbReference>
<dbReference type="PANTHER" id="PTHR23155:SF1216">
    <property type="entry name" value="OS04G0219600 PROTEIN"/>
    <property type="match status" value="1"/>
</dbReference>
<dbReference type="Gramene" id="TraesCLE_scaffold_027780_01G000100.1">
    <property type="protein sequence ID" value="TraesCLE_scaffold_027780_01G000100.1"/>
    <property type="gene ID" value="TraesCLE_scaffold_027780_01G000100"/>
</dbReference>
<dbReference type="Pfam" id="PF23559">
    <property type="entry name" value="WHD_DRP"/>
    <property type="match status" value="1"/>
</dbReference>
<dbReference type="GO" id="GO:0042742">
    <property type="term" value="P:defense response to bacterium"/>
    <property type="evidence" value="ECO:0007669"/>
    <property type="project" value="UniProtKB-ARBA"/>
</dbReference>
<dbReference type="InterPro" id="IPR002182">
    <property type="entry name" value="NB-ARC"/>
</dbReference>
<evidence type="ECO:0008006" key="13">
    <source>
        <dbReference type="Google" id="ProtNLM"/>
    </source>
</evidence>
<dbReference type="PaxDb" id="4565-Traes_1AS_030F28AA6.1"/>
<dbReference type="Pfam" id="PF00931">
    <property type="entry name" value="NB-ARC"/>
    <property type="match status" value="1"/>
</dbReference>
<dbReference type="GO" id="GO:0009626">
    <property type="term" value="P:plant-type hypersensitive response"/>
    <property type="evidence" value="ECO:0007669"/>
    <property type="project" value="UniProtKB-ARBA"/>
</dbReference>
<dbReference type="PRINTS" id="PR00364">
    <property type="entry name" value="DISEASERSIST"/>
</dbReference>
<evidence type="ECO:0000259" key="8">
    <source>
        <dbReference type="Pfam" id="PF18052"/>
    </source>
</evidence>
<dbReference type="Gramene" id="TraesWEE_scaffold_010129_01G000200.1">
    <property type="protein sequence ID" value="TraesWEE_scaffold_010129_01G000200.1"/>
    <property type="gene ID" value="TraesWEE_scaffold_010129_01G000200"/>
</dbReference>
<evidence type="ECO:0000256" key="5">
    <source>
        <dbReference type="ARBA" id="ARBA00022821"/>
    </source>
</evidence>
<dbReference type="OMA" id="QICSAFH"/>
<dbReference type="Gramene" id="TraesCS1A02G016400.1">
    <property type="protein sequence ID" value="TraesCS1A02G016400.1.cds1"/>
    <property type="gene ID" value="TraesCS1A02G016400"/>
</dbReference>